<keyword evidence="2" id="KW-1185">Reference proteome</keyword>
<sequence length="43" mass="5323">MYQYDDDDQLIFSMCLYALDPFHRDHEPKDILHNYKYLLIDTI</sequence>
<name>A0A183KUB2_9TREM</name>
<dbReference type="EMBL" id="UZAK01041311">
    <property type="protein sequence ID" value="VDP66494.1"/>
    <property type="molecule type" value="Genomic_DNA"/>
</dbReference>
<evidence type="ECO:0000313" key="1">
    <source>
        <dbReference type="EMBL" id="VDP66494.1"/>
    </source>
</evidence>
<accession>A0A183KUB2</accession>
<organism evidence="3">
    <name type="scientific">Schistosoma curassoni</name>
    <dbReference type="NCBI Taxonomy" id="6186"/>
    <lineage>
        <taxon>Eukaryota</taxon>
        <taxon>Metazoa</taxon>
        <taxon>Spiralia</taxon>
        <taxon>Lophotrochozoa</taxon>
        <taxon>Platyhelminthes</taxon>
        <taxon>Trematoda</taxon>
        <taxon>Digenea</taxon>
        <taxon>Strigeidida</taxon>
        <taxon>Schistosomatoidea</taxon>
        <taxon>Schistosomatidae</taxon>
        <taxon>Schistosoma</taxon>
    </lineage>
</organism>
<proteinExistence type="predicted"/>
<evidence type="ECO:0000313" key="2">
    <source>
        <dbReference type="Proteomes" id="UP000279833"/>
    </source>
</evidence>
<dbReference type="Proteomes" id="UP000279833">
    <property type="component" value="Unassembled WGS sequence"/>
</dbReference>
<dbReference type="WBParaSite" id="SCUD_0001865501-mRNA-1">
    <property type="protein sequence ID" value="SCUD_0001865501-mRNA-1"/>
    <property type="gene ID" value="SCUD_0001865501"/>
</dbReference>
<gene>
    <name evidence="1" type="ORF">SCUD_LOCUS18652</name>
</gene>
<dbReference type="AlphaFoldDB" id="A0A183KUB2"/>
<protein>
    <submittedName>
        <fullName evidence="3">DUF1963 domain-containing protein</fullName>
    </submittedName>
</protein>
<reference evidence="1 2" key="2">
    <citation type="submission" date="2018-11" db="EMBL/GenBank/DDBJ databases">
        <authorList>
            <consortium name="Pathogen Informatics"/>
        </authorList>
    </citation>
    <scope>NUCLEOTIDE SEQUENCE [LARGE SCALE GENOMIC DNA]</scope>
    <source>
        <strain evidence="1">Dakar</strain>
        <strain evidence="2">Dakar, Senegal</strain>
    </source>
</reference>
<reference evidence="3" key="1">
    <citation type="submission" date="2016-06" db="UniProtKB">
        <authorList>
            <consortium name="WormBaseParasite"/>
        </authorList>
    </citation>
    <scope>IDENTIFICATION</scope>
</reference>
<evidence type="ECO:0000313" key="3">
    <source>
        <dbReference type="WBParaSite" id="SCUD_0001865501-mRNA-1"/>
    </source>
</evidence>